<dbReference type="Gene3D" id="1.10.10.10">
    <property type="entry name" value="Winged helix-like DNA-binding domain superfamily/Winged helix DNA-binding domain"/>
    <property type="match status" value="1"/>
</dbReference>
<dbReference type="InterPro" id="IPR036390">
    <property type="entry name" value="WH_DNA-bd_sf"/>
</dbReference>
<dbReference type="PANTHER" id="PTHR30363">
    <property type="entry name" value="HTH-TYPE TRANSCRIPTIONAL REGULATOR SRLR-RELATED"/>
    <property type="match status" value="1"/>
</dbReference>
<dbReference type="GO" id="GO:0003700">
    <property type="term" value="F:DNA-binding transcription factor activity"/>
    <property type="evidence" value="ECO:0007669"/>
    <property type="project" value="InterPro"/>
</dbReference>
<dbReference type="SUPFAM" id="SSF46785">
    <property type="entry name" value="Winged helix' DNA-binding domain"/>
    <property type="match status" value="1"/>
</dbReference>
<dbReference type="InterPro" id="IPR036388">
    <property type="entry name" value="WH-like_DNA-bd_sf"/>
</dbReference>
<dbReference type="InterPro" id="IPR014036">
    <property type="entry name" value="DeoR-like_C"/>
</dbReference>
<dbReference type="PANTHER" id="PTHR30363:SF44">
    <property type="entry name" value="AGA OPERON TRANSCRIPTIONAL REPRESSOR-RELATED"/>
    <property type="match status" value="1"/>
</dbReference>
<dbReference type="AlphaFoldDB" id="A0A3E3E1Z9"/>
<dbReference type="InterPro" id="IPR050313">
    <property type="entry name" value="Carb_Metab_HTH_regulators"/>
</dbReference>
<accession>A0A3E3E1Z9</accession>
<dbReference type="Proteomes" id="UP000261212">
    <property type="component" value="Unassembled WGS sequence"/>
</dbReference>
<dbReference type="SMART" id="SM01134">
    <property type="entry name" value="DeoRC"/>
    <property type="match status" value="1"/>
</dbReference>
<dbReference type="RefSeq" id="WP_117531715.1">
    <property type="nucleotide sequence ID" value="NZ_QUSM01000002.1"/>
</dbReference>
<organism evidence="4 5">
    <name type="scientific">Anaerofustis stercorihominis</name>
    <dbReference type="NCBI Taxonomy" id="214853"/>
    <lineage>
        <taxon>Bacteria</taxon>
        <taxon>Bacillati</taxon>
        <taxon>Bacillota</taxon>
        <taxon>Clostridia</taxon>
        <taxon>Eubacteriales</taxon>
        <taxon>Eubacteriaceae</taxon>
        <taxon>Anaerofustis</taxon>
    </lineage>
</organism>
<sequence length="260" mass="28743">MSYDVRLDAIYVYVKNAGYASINELSQIFDVSVSTVKRDIETLCSKKLLRKVSGGVAIIARDFIVGYSNYDSVSLDLSNKVNIAYALNEFINDGDTLFIDQGYICNAAFQFLKAADLTVASTSIPILTTIKDNVSHLFALTGEIIQPKNVIRGYTLLDVMDTITTDKIIFSCDGINSNYRLVMNVEEDNAVLSKMLKMPGEKILLIDSSKIDRNSLFVNSDISKVDIMITDEGISEEFAEGIKDKGVKLIIAHESGYTVK</sequence>
<dbReference type="Pfam" id="PF08220">
    <property type="entry name" value="HTH_DeoR"/>
    <property type="match status" value="1"/>
</dbReference>
<dbReference type="InterPro" id="IPR037171">
    <property type="entry name" value="NagB/RpiA_transferase-like"/>
</dbReference>
<comment type="caution">
    <text evidence="4">The sequence shown here is derived from an EMBL/GenBank/DDBJ whole genome shotgun (WGS) entry which is preliminary data.</text>
</comment>
<name>A0A3E3E1Z9_9FIRM</name>
<dbReference type="InterPro" id="IPR001034">
    <property type="entry name" value="DeoR_HTH"/>
</dbReference>
<reference evidence="4 5" key="1">
    <citation type="submission" date="2018-08" db="EMBL/GenBank/DDBJ databases">
        <title>A genome reference for cultivated species of the human gut microbiota.</title>
        <authorList>
            <person name="Zou Y."/>
            <person name="Xue W."/>
            <person name="Luo G."/>
        </authorList>
    </citation>
    <scope>NUCLEOTIDE SEQUENCE [LARGE SCALE GENOMIC DNA]</scope>
    <source>
        <strain evidence="4 5">AM25-6</strain>
    </source>
</reference>
<keyword evidence="1" id="KW-0805">Transcription regulation</keyword>
<evidence type="ECO:0000256" key="1">
    <source>
        <dbReference type="ARBA" id="ARBA00023015"/>
    </source>
</evidence>
<protein>
    <submittedName>
        <fullName evidence="4">DeoR/GlpR transcriptional regulator</fullName>
    </submittedName>
</protein>
<dbReference type="PROSITE" id="PS51000">
    <property type="entry name" value="HTH_DEOR_2"/>
    <property type="match status" value="1"/>
</dbReference>
<feature type="domain" description="HTH deoR-type" evidence="3">
    <location>
        <begin position="3"/>
        <end position="58"/>
    </location>
</feature>
<evidence type="ECO:0000256" key="2">
    <source>
        <dbReference type="ARBA" id="ARBA00023163"/>
    </source>
</evidence>
<dbReference type="SUPFAM" id="SSF100950">
    <property type="entry name" value="NagB/RpiA/CoA transferase-like"/>
    <property type="match status" value="1"/>
</dbReference>
<dbReference type="Pfam" id="PF00455">
    <property type="entry name" value="DeoRC"/>
    <property type="match status" value="1"/>
</dbReference>
<evidence type="ECO:0000313" key="4">
    <source>
        <dbReference type="EMBL" id="RGD75493.1"/>
    </source>
</evidence>
<dbReference type="SMART" id="SM00420">
    <property type="entry name" value="HTH_DEOR"/>
    <property type="match status" value="1"/>
</dbReference>
<keyword evidence="2" id="KW-0804">Transcription</keyword>
<dbReference type="PRINTS" id="PR00037">
    <property type="entry name" value="HTHLACR"/>
</dbReference>
<gene>
    <name evidence="4" type="ORF">DW687_03980</name>
</gene>
<evidence type="ECO:0000313" key="5">
    <source>
        <dbReference type="Proteomes" id="UP000261212"/>
    </source>
</evidence>
<evidence type="ECO:0000259" key="3">
    <source>
        <dbReference type="PROSITE" id="PS51000"/>
    </source>
</evidence>
<proteinExistence type="predicted"/>
<dbReference type="EMBL" id="QUSM01000002">
    <property type="protein sequence ID" value="RGD75493.1"/>
    <property type="molecule type" value="Genomic_DNA"/>
</dbReference>